<protein>
    <submittedName>
        <fullName evidence="1">Sporadically distributed protein, TIGR04141 family</fullName>
    </submittedName>
</protein>
<keyword evidence="2" id="KW-1185">Reference proteome</keyword>
<dbReference type="EMBL" id="FNYA01000002">
    <property type="protein sequence ID" value="SEI63005.1"/>
    <property type="molecule type" value="Genomic_DNA"/>
</dbReference>
<dbReference type="InterPro" id="IPR026487">
    <property type="entry name" value="CHP04141"/>
</dbReference>
<dbReference type="OrthoDB" id="740138at2"/>
<dbReference type="AlphaFoldDB" id="A0A1H6SGT1"/>
<accession>A0A1H6SGT1</accession>
<dbReference type="STRING" id="402734.SAMN05660918_1209"/>
<dbReference type="Proteomes" id="UP000199702">
    <property type="component" value="Unassembled WGS sequence"/>
</dbReference>
<evidence type="ECO:0000313" key="1">
    <source>
        <dbReference type="EMBL" id="SEI63005.1"/>
    </source>
</evidence>
<dbReference type="Pfam" id="PF19614">
    <property type="entry name" value="DUF6119"/>
    <property type="match status" value="1"/>
</dbReference>
<gene>
    <name evidence="1" type="ORF">SAMN05660918_1209</name>
</gene>
<proteinExistence type="predicted"/>
<evidence type="ECO:0000313" key="2">
    <source>
        <dbReference type="Proteomes" id="UP000199702"/>
    </source>
</evidence>
<dbReference type="RefSeq" id="WP_091309681.1">
    <property type="nucleotide sequence ID" value="NZ_CBCSJU010000002.1"/>
</dbReference>
<sequence>MEEKVFSEIKIFQIDKSQYELRGKSNKNVIDYIVDAHRVKVEKYADRGKALPSLSKGDAVYQTYTYNESIKDSYWRRFLPKQIAQGDFDIQQLSFVLFASIGKNVYAVVGGTGIRVIKRFINDRFGIEMYEYMAIKSEDIVISLTVRGITGNLTEQKEIYRKEQTLLDVLDLTEIPTKIVVILGTHLKDTLFPYLVFKKDLNYLEIGSYFFLKIKIDFENLHEILTTLEDIQQTSVPVSLTSFVKIKDVNLIETNFEDILFENIRKEVNDRFSASRGANPYKVDIDFVHPTRLQEFYECDKFEMKSRGSKKPFSVVSDRNKIYDECLEHIYKNVDDITDLVKFKNFARGIRIIGYRNGIEKTQAMFFNHLTTEIDYQARPIFKIDNGWYRVDDTFIDQINSLCLENVEKNLIANVLTKKWDSTIPDEDTYNKLYLNEPGYLVFDKSLGENIELCDIMFEDNDKIYLVHVKDGFDAKMRDLANQVTISADRLWHDLNNFKKSNFINKVTDEFNKKATVPIAPDFLLNKFKSKKEIVFVMAFRTKRKHLTLEQRILQSRSNIAKYSVLQCVKDIKKYNLRIIDITGI</sequence>
<organism evidence="1 2">
    <name type="scientific">Flavobacterium terrigena</name>
    <dbReference type="NCBI Taxonomy" id="402734"/>
    <lineage>
        <taxon>Bacteria</taxon>
        <taxon>Pseudomonadati</taxon>
        <taxon>Bacteroidota</taxon>
        <taxon>Flavobacteriia</taxon>
        <taxon>Flavobacteriales</taxon>
        <taxon>Flavobacteriaceae</taxon>
        <taxon>Flavobacterium</taxon>
    </lineage>
</organism>
<reference evidence="2" key="1">
    <citation type="submission" date="2016-10" db="EMBL/GenBank/DDBJ databases">
        <authorList>
            <person name="Varghese N."/>
            <person name="Submissions S."/>
        </authorList>
    </citation>
    <scope>NUCLEOTIDE SEQUENCE [LARGE SCALE GENOMIC DNA]</scope>
    <source>
        <strain evidence="2">DSM 17934</strain>
    </source>
</reference>
<name>A0A1H6SGT1_9FLAO</name>
<dbReference type="NCBIfam" id="TIGR04141">
    <property type="entry name" value="TIGR04141 family sporadically distributed protein"/>
    <property type="match status" value="1"/>
</dbReference>